<dbReference type="GO" id="GO:0017148">
    <property type="term" value="P:negative regulation of translation"/>
    <property type="evidence" value="ECO:0007669"/>
    <property type="project" value="TreeGrafter"/>
</dbReference>
<gene>
    <name evidence="5" type="ORF">UT40_C0011G0026</name>
</gene>
<dbReference type="Gene3D" id="3.90.1180.10">
    <property type="entry name" value="Ribosomal protein L13"/>
    <property type="match status" value="1"/>
</dbReference>
<dbReference type="PANTHER" id="PTHR11545">
    <property type="entry name" value="RIBOSOMAL PROTEIN L13"/>
    <property type="match status" value="1"/>
</dbReference>
<dbReference type="CDD" id="cd00392">
    <property type="entry name" value="Ribosomal_L13"/>
    <property type="match status" value="1"/>
</dbReference>
<evidence type="ECO:0000256" key="3">
    <source>
        <dbReference type="ARBA" id="ARBA00023274"/>
    </source>
</evidence>
<evidence type="ECO:0000256" key="4">
    <source>
        <dbReference type="ARBA" id="ARBA00035499"/>
    </source>
</evidence>
<dbReference type="Pfam" id="PF00572">
    <property type="entry name" value="Ribosomal_L13"/>
    <property type="match status" value="1"/>
</dbReference>
<dbReference type="EMBL" id="LBWQ01000011">
    <property type="protein sequence ID" value="KKR13715.1"/>
    <property type="molecule type" value="Genomic_DNA"/>
</dbReference>
<reference evidence="5 6" key="1">
    <citation type="journal article" date="2015" name="Nature">
        <title>rRNA introns, odd ribosomes, and small enigmatic genomes across a large radiation of phyla.</title>
        <authorList>
            <person name="Brown C.T."/>
            <person name="Hug L.A."/>
            <person name="Thomas B.C."/>
            <person name="Sharon I."/>
            <person name="Castelle C.J."/>
            <person name="Singh A."/>
            <person name="Wilkins M.J."/>
            <person name="Williams K.H."/>
            <person name="Banfield J.F."/>
        </authorList>
    </citation>
    <scope>NUCLEOTIDE SEQUENCE [LARGE SCALE GENOMIC DNA]</scope>
</reference>
<comment type="caution">
    <text evidence="5">The sequence shown here is derived from an EMBL/GenBank/DDBJ whole genome shotgun (WGS) entry which is preliminary data.</text>
</comment>
<evidence type="ECO:0000313" key="6">
    <source>
        <dbReference type="Proteomes" id="UP000034690"/>
    </source>
</evidence>
<dbReference type="GO" id="GO:0003729">
    <property type="term" value="F:mRNA binding"/>
    <property type="evidence" value="ECO:0007669"/>
    <property type="project" value="TreeGrafter"/>
</dbReference>
<dbReference type="InterPro" id="IPR005823">
    <property type="entry name" value="Ribosomal_uL13_bac-type"/>
</dbReference>
<dbReference type="PIRSF" id="PIRSF002181">
    <property type="entry name" value="Ribosomal_L13"/>
    <property type="match status" value="1"/>
</dbReference>
<dbReference type="GO" id="GO:0006412">
    <property type="term" value="P:translation"/>
    <property type="evidence" value="ECO:0007669"/>
    <property type="project" value="InterPro"/>
</dbReference>
<evidence type="ECO:0000256" key="1">
    <source>
        <dbReference type="ARBA" id="ARBA00006227"/>
    </source>
</evidence>
<keyword evidence="2 5" id="KW-0689">Ribosomal protein</keyword>
<dbReference type="GO" id="GO:0003735">
    <property type="term" value="F:structural constituent of ribosome"/>
    <property type="evidence" value="ECO:0007669"/>
    <property type="project" value="InterPro"/>
</dbReference>
<proteinExistence type="inferred from homology"/>
<dbReference type="AlphaFoldDB" id="A0A0G0QTP1"/>
<dbReference type="SUPFAM" id="SSF52161">
    <property type="entry name" value="Ribosomal protein L13"/>
    <property type="match status" value="1"/>
</dbReference>
<evidence type="ECO:0000256" key="2">
    <source>
        <dbReference type="ARBA" id="ARBA00022980"/>
    </source>
</evidence>
<evidence type="ECO:0000313" key="5">
    <source>
        <dbReference type="EMBL" id="KKR13715.1"/>
    </source>
</evidence>
<dbReference type="InterPro" id="IPR005822">
    <property type="entry name" value="Ribosomal_uL13"/>
</dbReference>
<organism evidence="5 6">
    <name type="scientific">Candidatus Woesebacteria bacterium GW2011_GWA1_39_21b</name>
    <dbReference type="NCBI Taxonomy" id="1618551"/>
    <lineage>
        <taxon>Bacteria</taxon>
        <taxon>Candidatus Woeseibacteriota</taxon>
    </lineage>
</organism>
<name>A0A0G0QTP1_9BACT</name>
<sequence>MKKETKTTKEKIVKTKKVKPVVVVQTFTIDATDQAIGRVASRAAMLLRGKNSASFTPHLKPTNKVQIENASKLKISEKKAVQKTYFRHSHQPGGDKYPTLSQVATKKGYREVLRHAIHGMLPANRLRAIMMTNLKINE</sequence>
<dbReference type="Proteomes" id="UP000034690">
    <property type="component" value="Unassembled WGS sequence"/>
</dbReference>
<keyword evidence="3" id="KW-0687">Ribonucleoprotein</keyword>
<dbReference type="GO" id="GO:0022625">
    <property type="term" value="C:cytosolic large ribosomal subunit"/>
    <property type="evidence" value="ECO:0007669"/>
    <property type="project" value="TreeGrafter"/>
</dbReference>
<dbReference type="InterPro" id="IPR036899">
    <property type="entry name" value="Ribosomal_uL13_sf"/>
</dbReference>
<protein>
    <recommendedName>
        <fullName evidence="4">50S ribosomal protein L13</fullName>
    </recommendedName>
</protein>
<dbReference type="NCBIfam" id="TIGR01066">
    <property type="entry name" value="rplM_bact"/>
    <property type="match status" value="1"/>
</dbReference>
<accession>A0A0G0QTP1</accession>
<comment type="similarity">
    <text evidence="1">Belongs to the universal ribosomal protein uL13 family.</text>
</comment>
<dbReference type="PANTHER" id="PTHR11545:SF2">
    <property type="entry name" value="LARGE RIBOSOMAL SUBUNIT PROTEIN UL13M"/>
    <property type="match status" value="1"/>
</dbReference>